<dbReference type="PROSITE" id="PS50887">
    <property type="entry name" value="GGDEF"/>
    <property type="match status" value="1"/>
</dbReference>
<keyword evidence="5" id="KW-0812">Transmembrane</keyword>
<dbReference type="GO" id="GO:1902201">
    <property type="term" value="P:negative regulation of bacterial-type flagellum-dependent cell motility"/>
    <property type="evidence" value="ECO:0007669"/>
    <property type="project" value="TreeGrafter"/>
</dbReference>
<dbReference type="InterPro" id="IPR029787">
    <property type="entry name" value="Nucleotide_cyclase"/>
</dbReference>
<name>A0A1H4AMV1_9GAMM</name>
<proteinExistence type="predicted"/>
<feature type="compositionally biased region" description="Basic and acidic residues" evidence="4">
    <location>
        <begin position="610"/>
        <end position="623"/>
    </location>
</feature>
<dbReference type="GO" id="GO:0005886">
    <property type="term" value="C:plasma membrane"/>
    <property type="evidence" value="ECO:0007669"/>
    <property type="project" value="TreeGrafter"/>
</dbReference>
<reference evidence="8" key="1">
    <citation type="submission" date="2016-10" db="EMBL/GenBank/DDBJ databases">
        <authorList>
            <person name="Varghese N."/>
            <person name="Submissions S."/>
        </authorList>
    </citation>
    <scope>NUCLEOTIDE SEQUENCE [LARGE SCALE GENOMIC DNA]</scope>
    <source>
        <strain evidence="8">CGMCC 1.10657</strain>
    </source>
</reference>
<gene>
    <name evidence="7" type="ORF">SAMN05216562_2894</name>
</gene>
<dbReference type="InterPro" id="IPR011622">
    <property type="entry name" value="7TMR_DISM_rcpt_extracell_dom2"/>
</dbReference>
<dbReference type="Pfam" id="PF07696">
    <property type="entry name" value="7TMR-DISMED2"/>
    <property type="match status" value="1"/>
</dbReference>
<dbReference type="EC" id="2.7.7.65" evidence="2"/>
<dbReference type="InterPro" id="IPR011623">
    <property type="entry name" value="7TMR_DISM_rcpt_extracell_dom1"/>
</dbReference>
<keyword evidence="5" id="KW-1133">Transmembrane helix</keyword>
<evidence type="ECO:0000256" key="3">
    <source>
        <dbReference type="ARBA" id="ARBA00034247"/>
    </source>
</evidence>
<dbReference type="GO" id="GO:0043709">
    <property type="term" value="P:cell adhesion involved in single-species biofilm formation"/>
    <property type="evidence" value="ECO:0007669"/>
    <property type="project" value="TreeGrafter"/>
</dbReference>
<comment type="cofactor">
    <cofactor evidence="1">
        <name>Mg(2+)</name>
        <dbReference type="ChEBI" id="CHEBI:18420"/>
    </cofactor>
</comment>
<feature type="transmembrane region" description="Helical" evidence="5">
    <location>
        <begin position="236"/>
        <end position="256"/>
    </location>
</feature>
<dbReference type="Pfam" id="PF07695">
    <property type="entry name" value="7TMR-DISM_7TM"/>
    <property type="match status" value="1"/>
</dbReference>
<evidence type="ECO:0000313" key="8">
    <source>
        <dbReference type="Proteomes" id="UP000198658"/>
    </source>
</evidence>
<dbReference type="Gene3D" id="2.60.40.2380">
    <property type="match status" value="1"/>
</dbReference>
<dbReference type="SUPFAM" id="SSF55073">
    <property type="entry name" value="Nucleotide cyclase"/>
    <property type="match status" value="1"/>
</dbReference>
<evidence type="ECO:0000256" key="5">
    <source>
        <dbReference type="SAM" id="Phobius"/>
    </source>
</evidence>
<dbReference type="CDD" id="cd01949">
    <property type="entry name" value="GGDEF"/>
    <property type="match status" value="1"/>
</dbReference>
<organism evidence="7 8">
    <name type="scientific">Microbulbifer marinus</name>
    <dbReference type="NCBI Taxonomy" id="658218"/>
    <lineage>
        <taxon>Bacteria</taxon>
        <taxon>Pseudomonadati</taxon>
        <taxon>Pseudomonadota</taxon>
        <taxon>Gammaproteobacteria</taxon>
        <taxon>Cellvibrionales</taxon>
        <taxon>Microbulbiferaceae</taxon>
        <taxon>Microbulbifer</taxon>
    </lineage>
</organism>
<sequence>MHFMQGFAAREKALSPSAPLFVLLGLFLLLLTTPLGAVPSDAIDVNGRESGDRFTGQQEIWHDPDDSHTVEDVTRIYESGGFGPLLSAGSTGLKKGAFWSRFALRNVTEAPVSLNIEYVDHQLIELAVFQRPLGAAEEFEHSLTLSMSEPFDHRPVSHNRFVFPVALAPGQTREFMVKFSSDEAGYVFPSMRIWNPDNLRSSHTIETASIAFLFGGFFLMSIFSLVGGIATGSHTYYAYSVYALSKITVWATILGYTHQYVIREGFEWRYMSISGAVTILCGLIFARIFLQTKKFTPKLDYVVLLMMANASLLLIGALLEIKILALVTITLALLLYPVMPVIGLLRWRQGSREAIVFAVAWSVLMVGLVVQAFRDIGYVEHNFINYYWPPFASFTEMLTIMAAIGIKVRRLRQEKQLAETQYRRHLEQSREELQDLVWARTRELEMAKRQAEQEARTDPLTGIRNRRSFLADSALQIKLARRQRQPVSLLMFDIDHFKAINDAHGHGIGDEALRSFSQTILGQIRETDIFGRLGGEEFGLLIPEDSKNAQHTAERLRDYIARIKVDTGDGTLQFTSSIGIACGEPGCTIESLLKHADRALYQAKSRGRNKVAEHPAEEGAESH</sequence>
<feature type="transmembrane region" description="Helical" evidence="5">
    <location>
        <begin position="386"/>
        <end position="406"/>
    </location>
</feature>
<keyword evidence="5" id="KW-0472">Membrane</keyword>
<evidence type="ECO:0000256" key="1">
    <source>
        <dbReference type="ARBA" id="ARBA00001946"/>
    </source>
</evidence>
<dbReference type="Proteomes" id="UP000198658">
    <property type="component" value="Unassembled WGS sequence"/>
</dbReference>
<dbReference type="InterPro" id="IPR043128">
    <property type="entry name" value="Rev_trsase/Diguanyl_cyclase"/>
</dbReference>
<dbReference type="EMBL" id="FNQO01000003">
    <property type="protein sequence ID" value="SEA37296.1"/>
    <property type="molecule type" value="Genomic_DNA"/>
</dbReference>
<evidence type="ECO:0000313" key="7">
    <source>
        <dbReference type="EMBL" id="SEA37296.1"/>
    </source>
</evidence>
<feature type="transmembrane region" description="Helical" evidence="5">
    <location>
        <begin position="354"/>
        <end position="374"/>
    </location>
</feature>
<feature type="region of interest" description="Disordered" evidence="4">
    <location>
        <begin position="604"/>
        <end position="623"/>
    </location>
</feature>
<dbReference type="STRING" id="658218.SAMN05216562_2894"/>
<dbReference type="PANTHER" id="PTHR45138">
    <property type="entry name" value="REGULATORY COMPONENTS OF SENSORY TRANSDUCTION SYSTEM"/>
    <property type="match status" value="1"/>
</dbReference>
<dbReference type="InterPro" id="IPR050469">
    <property type="entry name" value="Diguanylate_Cyclase"/>
</dbReference>
<dbReference type="InterPro" id="IPR000160">
    <property type="entry name" value="GGDEF_dom"/>
</dbReference>
<feature type="domain" description="GGDEF" evidence="6">
    <location>
        <begin position="485"/>
        <end position="616"/>
    </location>
</feature>
<evidence type="ECO:0000256" key="2">
    <source>
        <dbReference type="ARBA" id="ARBA00012528"/>
    </source>
</evidence>
<dbReference type="GO" id="GO:0052621">
    <property type="term" value="F:diguanylate cyclase activity"/>
    <property type="evidence" value="ECO:0007669"/>
    <property type="project" value="UniProtKB-EC"/>
</dbReference>
<feature type="transmembrane region" description="Helical" evidence="5">
    <location>
        <begin position="268"/>
        <end position="289"/>
    </location>
</feature>
<keyword evidence="8" id="KW-1185">Reference proteome</keyword>
<dbReference type="CDD" id="cd22265">
    <property type="entry name" value="UDM1_RNF168"/>
    <property type="match status" value="1"/>
</dbReference>
<dbReference type="FunFam" id="3.30.70.270:FF:000001">
    <property type="entry name" value="Diguanylate cyclase domain protein"/>
    <property type="match status" value="1"/>
</dbReference>
<dbReference type="AlphaFoldDB" id="A0A1H4AMV1"/>
<protein>
    <recommendedName>
        <fullName evidence="2">diguanylate cyclase</fullName>
        <ecNumber evidence="2">2.7.7.65</ecNumber>
    </recommendedName>
</protein>
<comment type="catalytic activity">
    <reaction evidence="3">
        <text>2 GTP = 3',3'-c-di-GMP + 2 diphosphate</text>
        <dbReference type="Rhea" id="RHEA:24898"/>
        <dbReference type="ChEBI" id="CHEBI:33019"/>
        <dbReference type="ChEBI" id="CHEBI:37565"/>
        <dbReference type="ChEBI" id="CHEBI:58805"/>
        <dbReference type="EC" id="2.7.7.65"/>
    </reaction>
</comment>
<feature type="transmembrane region" description="Helical" evidence="5">
    <location>
        <begin position="208"/>
        <end position="229"/>
    </location>
</feature>
<feature type="transmembrane region" description="Helical" evidence="5">
    <location>
        <begin position="325"/>
        <end position="347"/>
    </location>
</feature>
<evidence type="ECO:0000256" key="4">
    <source>
        <dbReference type="SAM" id="MobiDB-lite"/>
    </source>
</evidence>
<dbReference type="Gene3D" id="3.30.70.270">
    <property type="match status" value="1"/>
</dbReference>
<accession>A0A1H4AMV1</accession>
<dbReference type="Pfam" id="PF00990">
    <property type="entry name" value="GGDEF"/>
    <property type="match status" value="1"/>
</dbReference>
<dbReference type="PANTHER" id="PTHR45138:SF9">
    <property type="entry name" value="DIGUANYLATE CYCLASE DGCM-RELATED"/>
    <property type="match status" value="1"/>
</dbReference>
<feature type="transmembrane region" description="Helical" evidence="5">
    <location>
        <begin position="301"/>
        <end position="319"/>
    </location>
</feature>
<dbReference type="NCBIfam" id="TIGR00254">
    <property type="entry name" value="GGDEF"/>
    <property type="match status" value="1"/>
</dbReference>
<evidence type="ECO:0000259" key="6">
    <source>
        <dbReference type="PROSITE" id="PS50887"/>
    </source>
</evidence>
<dbReference type="SMART" id="SM00267">
    <property type="entry name" value="GGDEF"/>
    <property type="match status" value="1"/>
</dbReference>